<proteinExistence type="predicted"/>
<gene>
    <name evidence="1" type="ORF">SMRZ_LOCUS13180</name>
</gene>
<reference evidence="1 2" key="1">
    <citation type="submission" date="2018-11" db="EMBL/GenBank/DDBJ databases">
        <authorList>
            <consortium name="Pathogen Informatics"/>
        </authorList>
    </citation>
    <scope>NUCLEOTIDE SEQUENCE [LARGE SCALE GENOMIC DNA]</scope>
    <source>
        <strain evidence="1 2">Zambia</strain>
    </source>
</reference>
<organism evidence="1 2">
    <name type="scientific">Schistosoma margrebowiei</name>
    <dbReference type="NCBI Taxonomy" id="48269"/>
    <lineage>
        <taxon>Eukaryota</taxon>
        <taxon>Metazoa</taxon>
        <taxon>Spiralia</taxon>
        <taxon>Lophotrochozoa</taxon>
        <taxon>Platyhelminthes</taxon>
        <taxon>Trematoda</taxon>
        <taxon>Digenea</taxon>
        <taxon>Strigeidida</taxon>
        <taxon>Schistosomatoidea</taxon>
        <taxon>Schistosomatidae</taxon>
        <taxon>Schistosoma</taxon>
    </lineage>
</organism>
<dbReference type="AlphaFoldDB" id="A0A183MAV5"/>
<evidence type="ECO:0000313" key="1">
    <source>
        <dbReference type="EMBL" id="VDP04328.1"/>
    </source>
</evidence>
<protein>
    <submittedName>
        <fullName evidence="1">Uncharacterized protein</fullName>
    </submittedName>
</protein>
<sequence length="56" mass="6244">MMVGGSQQEILNLGFVLIVTHQQGVAIILRKLMLPNEFDPVLLSFTVREVTTELFG</sequence>
<dbReference type="Proteomes" id="UP000277204">
    <property type="component" value="Unassembled WGS sequence"/>
</dbReference>
<dbReference type="EMBL" id="UZAI01009287">
    <property type="protein sequence ID" value="VDP04328.1"/>
    <property type="molecule type" value="Genomic_DNA"/>
</dbReference>
<accession>A0A183MAV5</accession>
<evidence type="ECO:0000313" key="2">
    <source>
        <dbReference type="Proteomes" id="UP000277204"/>
    </source>
</evidence>
<keyword evidence="2" id="KW-1185">Reference proteome</keyword>
<name>A0A183MAV5_9TREM</name>